<evidence type="ECO:0000313" key="1">
    <source>
        <dbReference type="EMBL" id="OJI86488.1"/>
    </source>
</evidence>
<proteinExistence type="predicted"/>
<dbReference type="VEuPathDB" id="FungiDB:ASPTUDRAFT_39398"/>
<evidence type="ECO:0000313" key="2">
    <source>
        <dbReference type="Proteomes" id="UP000184304"/>
    </source>
</evidence>
<dbReference type="Proteomes" id="UP000184304">
    <property type="component" value="Unassembled WGS sequence"/>
</dbReference>
<keyword evidence="2" id="KW-1185">Reference proteome</keyword>
<accession>A0A1L9NB28</accession>
<protein>
    <submittedName>
        <fullName evidence="1">Uncharacterized protein</fullName>
    </submittedName>
</protein>
<gene>
    <name evidence="1" type="ORF">ASPTUDRAFT_39398</name>
</gene>
<sequence length="78" mass="9052">MELRATRTSAPILQLFGPTIADYQTLVNDRLNLRWVQEPSKTSRRTIWMFFPPEKLGDSQPCADFWGLTSPTAWRKLV</sequence>
<dbReference type="AlphaFoldDB" id="A0A1L9NB28"/>
<reference evidence="2" key="1">
    <citation type="journal article" date="2017" name="Genome Biol.">
        <title>Comparative genomics reveals high biological diversity and specific adaptations in the industrially and medically important fungal genus Aspergillus.</title>
        <authorList>
            <person name="de Vries R.P."/>
            <person name="Riley R."/>
            <person name="Wiebenga A."/>
            <person name="Aguilar-Osorio G."/>
            <person name="Amillis S."/>
            <person name="Uchima C.A."/>
            <person name="Anderluh G."/>
            <person name="Asadollahi M."/>
            <person name="Askin M."/>
            <person name="Barry K."/>
            <person name="Battaglia E."/>
            <person name="Bayram O."/>
            <person name="Benocci T."/>
            <person name="Braus-Stromeyer S.A."/>
            <person name="Caldana C."/>
            <person name="Canovas D."/>
            <person name="Cerqueira G.C."/>
            <person name="Chen F."/>
            <person name="Chen W."/>
            <person name="Choi C."/>
            <person name="Clum A."/>
            <person name="Dos Santos R.A."/>
            <person name="Damasio A.R."/>
            <person name="Diallinas G."/>
            <person name="Emri T."/>
            <person name="Fekete E."/>
            <person name="Flipphi M."/>
            <person name="Freyberg S."/>
            <person name="Gallo A."/>
            <person name="Gournas C."/>
            <person name="Habgood R."/>
            <person name="Hainaut M."/>
            <person name="Harispe M.L."/>
            <person name="Henrissat B."/>
            <person name="Hilden K.S."/>
            <person name="Hope R."/>
            <person name="Hossain A."/>
            <person name="Karabika E."/>
            <person name="Karaffa L."/>
            <person name="Karanyi Z."/>
            <person name="Krasevec N."/>
            <person name="Kuo A."/>
            <person name="Kusch H."/>
            <person name="LaButti K."/>
            <person name="Lagendijk E.L."/>
            <person name="Lapidus A."/>
            <person name="Levasseur A."/>
            <person name="Lindquist E."/>
            <person name="Lipzen A."/>
            <person name="Logrieco A.F."/>
            <person name="MacCabe A."/>
            <person name="Maekelae M.R."/>
            <person name="Malavazi I."/>
            <person name="Melin P."/>
            <person name="Meyer V."/>
            <person name="Mielnichuk N."/>
            <person name="Miskei M."/>
            <person name="Molnar A.P."/>
            <person name="Mule G."/>
            <person name="Ngan C.Y."/>
            <person name="Orejas M."/>
            <person name="Orosz E."/>
            <person name="Ouedraogo J.P."/>
            <person name="Overkamp K.M."/>
            <person name="Park H.-S."/>
            <person name="Perrone G."/>
            <person name="Piumi F."/>
            <person name="Punt P.J."/>
            <person name="Ram A.F."/>
            <person name="Ramon A."/>
            <person name="Rauscher S."/>
            <person name="Record E."/>
            <person name="Riano-Pachon D.M."/>
            <person name="Robert V."/>
            <person name="Roehrig J."/>
            <person name="Ruller R."/>
            <person name="Salamov A."/>
            <person name="Salih N.S."/>
            <person name="Samson R.A."/>
            <person name="Sandor E."/>
            <person name="Sanguinetti M."/>
            <person name="Schuetze T."/>
            <person name="Sepcic K."/>
            <person name="Shelest E."/>
            <person name="Sherlock G."/>
            <person name="Sophianopoulou V."/>
            <person name="Squina F.M."/>
            <person name="Sun H."/>
            <person name="Susca A."/>
            <person name="Todd R.B."/>
            <person name="Tsang A."/>
            <person name="Unkles S.E."/>
            <person name="van de Wiele N."/>
            <person name="van Rossen-Uffink D."/>
            <person name="Oliveira J.V."/>
            <person name="Vesth T.C."/>
            <person name="Visser J."/>
            <person name="Yu J.-H."/>
            <person name="Zhou M."/>
            <person name="Andersen M.R."/>
            <person name="Archer D.B."/>
            <person name="Baker S.E."/>
            <person name="Benoit I."/>
            <person name="Brakhage A.A."/>
            <person name="Braus G.H."/>
            <person name="Fischer R."/>
            <person name="Frisvad J.C."/>
            <person name="Goldman G.H."/>
            <person name="Houbraken J."/>
            <person name="Oakley B."/>
            <person name="Pocsi I."/>
            <person name="Scazzocchio C."/>
            <person name="Seiboth B."/>
            <person name="vanKuyk P.A."/>
            <person name="Wortman J."/>
            <person name="Dyer P.S."/>
            <person name="Grigoriev I.V."/>
        </authorList>
    </citation>
    <scope>NUCLEOTIDE SEQUENCE [LARGE SCALE GENOMIC DNA]</scope>
    <source>
        <strain evidence="2">CBS 134.48</strain>
    </source>
</reference>
<dbReference type="OrthoDB" id="10642190at2759"/>
<organism evidence="1 2">
    <name type="scientific">Aspergillus tubingensis (strain CBS 134.48)</name>
    <dbReference type="NCBI Taxonomy" id="767770"/>
    <lineage>
        <taxon>Eukaryota</taxon>
        <taxon>Fungi</taxon>
        <taxon>Dikarya</taxon>
        <taxon>Ascomycota</taxon>
        <taxon>Pezizomycotina</taxon>
        <taxon>Eurotiomycetes</taxon>
        <taxon>Eurotiomycetidae</taxon>
        <taxon>Eurotiales</taxon>
        <taxon>Aspergillaceae</taxon>
        <taxon>Aspergillus</taxon>
        <taxon>Aspergillus subgen. Circumdati</taxon>
    </lineage>
</organism>
<name>A0A1L9NB28_ASPTC</name>
<dbReference type="EMBL" id="KV878187">
    <property type="protein sequence ID" value="OJI86488.1"/>
    <property type="molecule type" value="Genomic_DNA"/>
</dbReference>